<evidence type="ECO:0000256" key="2">
    <source>
        <dbReference type="ARBA" id="ARBA00004193"/>
    </source>
</evidence>
<reference evidence="14 15" key="1">
    <citation type="submission" date="2018-10" db="EMBL/GenBank/DDBJ databases">
        <title>Bacillus Keqinensis sp. nov., a moderately halophilic bacterium isolated from a saline-alkaline lake.</title>
        <authorList>
            <person name="Wang H."/>
        </authorList>
    </citation>
    <scope>NUCLEOTIDE SEQUENCE [LARGE SCALE GENOMIC DNA]</scope>
    <source>
        <strain evidence="14 15">KQ-3</strain>
    </source>
</reference>
<evidence type="ECO:0000256" key="10">
    <source>
        <dbReference type="ARBA" id="ARBA00023288"/>
    </source>
</evidence>
<feature type="region of interest" description="Disordered" evidence="12">
    <location>
        <begin position="118"/>
        <end position="139"/>
    </location>
</feature>
<evidence type="ECO:0000313" key="15">
    <source>
        <dbReference type="Proteomes" id="UP000278746"/>
    </source>
</evidence>
<dbReference type="Gene3D" id="3.10.50.40">
    <property type="match status" value="1"/>
</dbReference>
<organism evidence="14 15">
    <name type="scientific">Alteribacter keqinensis</name>
    <dbReference type="NCBI Taxonomy" id="2483800"/>
    <lineage>
        <taxon>Bacteria</taxon>
        <taxon>Bacillati</taxon>
        <taxon>Bacillota</taxon>
        <taxon>Bacilli</taxon>
        <taxon>Bacillales</taxon>
        <taxon>Bacillaceae</taxon>
        <taxon>Alteribacter</taxon>
    </lineage>
</organism>
<dbReference type="EC" id="5.2.1.8" evidence="11"/>
<dbReference type="Pfam" id="PF13616">
    <property type="entry name" value="Rotamase_3"/>
    <property type="match status" value="1"/>
</dbReference>
<dbReference type="PANTHER" id="PTHR47245">
    <property type="entry name" value="PEPTIDYLPROLYL ISOMERASE"/>
    <property type="match status" value="1"/>
</dbReference>
<keyword evidence="6 11" id="KW-0697">Rotamase</keyword>
<evidence type="ECO:0000256" key="7">
    <source>
        <dbReference type="ARBA" id="ARBA00023136"/>
    </source>
</evidence>
<evidence type="ECO:0000256" key="1">
    <source>
        <dbReference type="ARBA" id="ARBA00000971"/>
    </source>
</evidence>
<keyword evidence="8" id="KW-0564">Palmitate</keyword>
<evidence type="ECO:0000256" key="8">
    <source>
        <dbReference type="ARBA" id="ARBA00023139"/>
    </source>
</evidence>
<evidence type="ECO:0000256" key="5">
    <source>
        <dbReference type="ARBA" id="ARBA00022729"/>
    </source>
</evidence>
<keyword evidence="7 11" id="KW-0472">Membrane</keyword>
<evidence type="ECO:0000256" key="4">
    <source>
        <dbReference type="ARBA" id="ARBA00022475"/>
    </source>
</evidence>
<evidence type="ECO:0000256" key="11">
    <source>
        <dbReference type="HAMAP-Rule" id="MF_01145"/>
    </source>
</evidence>
<dbReference type="SUPFAM" id="SSF109998">
    <property type="entry name" value="Triger factor/SurA peptide-binding domain-like"/>
    <property type="match status" value="1"/>
</dbReference>
<evidence type="ECO:0000256" key="9">
    <source>
        <dbReference type="ARBA" id="ARBA00023235"/>
    </source>
</evidence>
<keyword evidence="9 11" id="KW-0413">Isomerase</keyword>
<comment type="function">
    <text evidence="11">Plays a major role in protein secretion by helping the post-translocational extracellular folding of several secreted proteins.</text>
</comment>
<dbReference type="InterPro" id="IPR023059">
    <property type="entry name" value="Foldase_PrsA"/>
</dbReference>
<evidence type="ECO:0000256" key="12">
    <source>
        <dbReference type="SAM" id="MobiDB-lite"/>
    </source>
</evidence>
<dbReference type="PROSITE" id="PS01096">
    <property type="entry name" value="PPIC_PPIASE_1"/>
    <property type="match status" value="1"/>
</dbReference>
<keyword evidence="15" id="KW-1185">Reference proteome</keyword>
<dbReference type="InterPro" id="IPR050245">
    <property type="entry name" value="PrsA_foldase"/>
</dbReference>
<evidence type="ECO:0000259" key="13">
    <source>
        <dbReference type="PROSITE" id="PS50198"/>
    </source>
</evidence>
<dbReference type="Proteomes" id="UP000278746">
    <property type="component" value="Unassembled WGS sequence"/>
</dbReference>
<sequence>MQASATSFTFLINGELLHIRKKQMIIDLELAGAAAGLGKFQKKIYHMLGITISNNENKIVKSFFLIQSFQFTPCCAIVYVIKTAWFISTGEMERLKKKWVLFASSMVLVLGACTNDDAGDGEENSHNGNESNVEAKESDEQIVVETSAGNVTEQELVDKLKDMYGDQVLQEIVLTTIMNNKAEELGVTDEEVNEEIDSIKELMGVESDEEFYNAMEMQGVSGEEELRERVQHHIVLQKLAGDEGEPDEDALRHEYERGEEVKARHILVEDQETADALYDRLMDDEDFAELAKTYSEDPGSREDGGNLGFFRRGTMTPPFEEAAFSLDTDEISEPVSSDFGFHIIQVTDRNEFEDDFEEVEDQLRNTLNQRMMQRMGQLQQEVIDEVEINVIDSRFEGLFDQ</sequence>
<dbReference type="InterPro" id="IPR027304">
    <property type="entry name" value="Trigger_fact/SurA_dom_sf"/>
</dbReference>
<evidence type="ECO:0000256" key="6">
    <source>
        <dbReference type="ARBA" id="ARBA00023110"/>
    </source>
</evidence>
<dbReference type="InterPro" id="IPR023058">
    <property type="entry name" value="PPIase_PpiC_CS"/>
</dbReference>
<proteinExistence type="inferred from homology"/>
<name>A0A3M7TVD3_9BACI</name>
<accession>A0A3M7TVD3</accession>
<dbReference type="InterPro" id="IPR046357">
    <property type="entry name" value="PPIase_dom_sf"/>
</dbReference>
<dbReference type="GO" id="GO:0003755">
    <property type="term" value="F:peptidyl-prolyl cis-trans isomerase activity"/>
    <property type="evidence" value="ECO:0007669"/>
    <property type="project" value="UniProtKB-UniRule"/>
</dbReference>
<feature type="domain" description="PpiC" evidence="13">
    <location>
        <begin position="258"/>
        <end position="348"/>
    </location>
</feature>
<gene>
    <name evidence="11" type="primary">prsA</name>
    <name evidence="14" type="ORF">EBO34_01680</name>
</gene>
<dbReference type="OrthoDB" id="14196at2"/>
<dbReference type="GO" id="GO:0005886">
    <property type="term" value="C:plasma membrane"/>
    <property type="evidence" value="ECO:0007669"/>
    <property type="project" value="UniProtKB-SubCell"/>
</dbReference>
<protein>
    <recommendedName>
        <fullName evidence="11">Foldase protein PrsA</fullName>
        <ecNumber evidence="11">5.2.1.8</ecNumber>
    </recommendedName>
</protein>
<keyword evidence="5 11" id="KW-0732">Signal</keyword>
<dbReference type="AlphaFoldDB" id="A0A3M7TVD3"/>
<comment type="similarity">
    <text evidence="3 11">Belongs to the PrsA family.</text>
</comment>
<dbReference type="InterPro" id="IPR000297">
    <property type="entry name" value="PPIase_PpiC"/>
</dbReference>
<comment type="subcellular location">
    <subcellularLocation>
        <location evidence="2">Cell membrane</location>
        <topology evidence="2">Lipid-anchor</topology>
    </subcellularLocation>
</comment>
<dbReference type="SUPFAM" id="SSF54534">
    <property type="entry name" value="FKBP-like"/>
    <property type="match status" value="1"/>
</dbReference>
<dbReference type="Pfam" id="PF13624">
    <property type="entry name" value="SurA_N_3"/>
    <property type="match status" value="1"/>
</dbReference>
<keyword evidence="4 11" id="KW-1003">Cell membrane</keyword>
<evidence type="ECO:0000313" key="14">
    <source>
        <dbReference type="EMBL" id="RNA68704.1"/>
    </source>
</evidence>
<dbReference type="GO" id="GO:0006457">
    <property type="term" value="P:protein folding"/>
    <property type="evidence" value="ECO:0007669"/>
    <property type="project" value="UniProtKB-UniRule"/>
</dbReference>
<evidence type="ECO:0000256" key="3">
    <source>
        <dbReference type="ARBA" id="ARBA00006071"/>
    </source>
</evidence>
<dbReference type="PROSITE" id="PS50198">
    <property type="entry name" value="PPIC_PPIASE_2"/>
    <property type="match status" value="1"/>
</dbReference>
<comment type="catalytic activity">
    <reaction evidence="1 11">
        <text>[protein]-peptidylproline (omega=180) = [protein]-peptidylproline (omega=0)</text>
        <dbReference type="Rhea" id="RHEA:16237"/>
        <dbReference type="Rhea" id="RHEA-COMP:10747"/>
        <dbReference type="Rhea" id="RHEA-COMP:10748"/>
        <dbReference type="ChEBI" id="CHEBI:83833"/>
        <dbReference type="ChEBI" id="CHEBI:83834"/>
        <dbReference type="EC" id="5.2.1.8"/>
    </reaction>
</comment>
<comment type="caution">
    <text evidence="14">The sequence shown here is derived from an EMBL/GenBank/DDBJ whole genome shotgun (WGS) entry which is preliminary data.</text>
</comment>
<dbReference type="EMBL" id="RHIB01000001">
    <property type="protein sequence ID" value="RNA68704.1"/>
    <property type="molecule type" value="Genomic_DNA"/>
</dbReference>
<dbReference type="PANTHER" id="PTHR47245:SF1">
    <property type="entry name" value="FOLDASE PROTEIN PRSA"/>
    <property type="match status" value="1"/>
</dbReference>
<keyword evidence="10" id="KW-0449">Lipoprotein</keyword>
<dbReference type="HAMAP" id="MF_01145">
    <property type="entry name" value="Foldase_PrsA"/>
    <property type="match status" value="1"/>
</dbReference>